<evidence type="ECO:0000313" key="2">
    <source>
        <dbReference type="EMBL" id="GFT51543.1"/>
    </source>
</evidence>
<dbReference type="EMBL" id="BMAW01112230">
    <property type="protein sequence ID" value="GFT51543.1"/>
    <property type="molecule type" value="Genomic_DNA"/>
</dbReference>
<dbReference type="AlphaFoldDB" id="A0A8X6TVR5"/>
<evidence type="ECO:0000256" key="1">
    <source>
        <dbReference type="SAM" id="MobiDB-lite"/>
    </source>
</evidence>
<gene>
    <name evidence="2" type="ORF">NPIL_126731</name>
</gene>
<comment type="caution">
    <text evidence="2">The sequence shown here is derived from an EMBL/GenBank/DDBJ whole genome shotgun (WGS) entry which is preliminary data.</text>
</comment>
<organism evidence="2 3">
    <name type="scientific">Nephila pilipes</name>
    <name type="common">Giant wood spider</name>
    <name type="synonym">Nephila maculata</name>
    <dbReference type="NCBI Taxonomy" id="299642"/>
    <lineage>
        <taxon>Eukaryota</taxon>
        <taxon>Metazoa</taxon>
        <taxon>Ecdysozoa</taxon>
        <taxon>Arthropoda</taxon>
        <taxon>Chelicerata</taxon>
        <taxon>Arachnida</taxon>
        <taxon>Araneae</taxon>
        <taxon>Araneomorphae</taxon>
        <taxon>Entelegynae</taxon>
        <taxon>Araneoidea</taxon>
        <taxon>Nephilidae</taxon>
        <taxon>Nephila</taxon>
    </lineage>
</organism>
<feature type="region of interest" description="Disordered" evidence="1">
    <location>
        <begin position="27"/>
        <end position="51"/>
    </location>
</feature>
<sequence length="78" mass="9116">MDKLKLTLSARHCFIFWQQVARLRGAEADQRESPVKPDNYKSSQWSPDMSRDKGPITLTSLKRLDLRNYSLVPLRQLL</sequence>
<name>A0A8X6TVR5_NEPPI</name>
<protein>
    <submittedName>
        <fullName evidence="2">Uncharacterized protein</fullName>
    </submittedName>
</protein>
<evidence type="ECO:0000313" key="3">
    <source>
        <dbReference type="Proteomes" id="UP000887013"/>
    </source>
</evidence>
<keyword evidence="3" id="KW-1185">Reference proteome</keyword>
<feature type="compositionally biased region" description="Basic and acidic residues" evidence="1">
    <location>
        <begin position="27"/>
        <end position="39"/>
    </location>
</feature>
<reference evidence="2" key="1">
    <citation type="submission" date="2020-08" db="EMBL/GenBank/DDBJ databases">
        <title>Multicomponent nature underlies the extraordinary mechanical properties of spider dragline silk.</title>
        <authorList>
            <person name="Kono N."/>
            <person name="Nakamura H."/>
            <person name="Mori M."/>
            <person name="Yoshida Y."/>
            <person name="Ohtoshi R."/>
            <person name="Malay A.D."/>
            <person name="Moran D.A.P."/>
            <person name="Tomita M."/>
            <person name="Numata K."/>
            <person name="Arakawa K."/>
        </authorList>
    </citation>
    <scope>NUCLEOTIDE SEQUENCE</scope>
</reference>
<proteinExistence type="predicted"/>
<accession>A0A8X6TVR5</accession>
<dbReference type="Proteomes" id="UP000887013">
    <property type="component" value="Unassembled WGS sequence"/>
</dbReference>